<accession>C6PP78</accession>
<evidence type="ECO:0000313" key="2">
    <source>
        <dbReference type="Proteomes" id="UP000004198"/>
    </source>
</evidence>
<dbReference type="PATRIC" id="fig|536227.13.peg.732"/>
<dbReference type="KEGG" id="cck:Ccar_03475"/>
<dbReference type="STRING" id="536227.Ccar_03475"/>
<evidence type="ECO:0000313" key="1">
    <source>
        <dbReference type="EMBL" id="EET88956.1"/>
    </source>
</evidence>
<dbReference type="AlphaFoldDB" id="C6PP78"/>
<keyword evidence="2" id="KW-1185">Reference proteome</keyword>
<comment type="caution">
    <text evidence="1">The sequence shown here is derived from an EMBL/GenBank/DDBJ whole genome shotgun (WGS) entry which is preliminary data.</text>
</comment>
<dbReference type="eggNOG" id="ENOG5032UQJ">
    <property type="taxonomic scope" value="Bacteria"/>
</dbReference>
<proteinExistence type="predicted"/>
<name>C6PP78_9CLOT</name>
<gene>
    <name evidence="1" type="ORF">CcarbDRAFT_0595</name>
</gene>
<dbReference type="Proteomes" id="UP000004198">
    <property type="component" value="Unassembled WGS sequence"/>
</dbReference>
<dbReference type="OrthoDB" id="361365at2"/>
<dbReference type="RefSeq" id="WP_007059480.1">
    <property type="nucleotide sequence ID" value="NZ_ACVI01000006.1"/>
</dbReference>
<organism evidence="1 2">
    <name type="scientific">Clostridium carboxidivorans P7</name>
    <dbReference type="NCBI Taxonomy" id="536227"/>
    <lineage>
        <taxon>Bacteria</taxon>
        <taxon>Bacillati</taxon>
        <taxon>Bacillota</taxon>
        <taxon>Clostridia</taxon>
        <taxon>Eubacteriales</taxon>
        <taxon>Clostridiaceae</taxon>
        <taxon>Clostridium</taxon>
    </lineage>
</organism>
<dbReference type="EMBL" id="ACVI01000006">
    <property type="protein sequence ID" value="EET88956.1"/>
    <property type="molecule type" value="Genomic_DNA"/>
</dbReference>
<dbReference type="InterPro" id="IPR024269">
    <property type="entry name" value="DUF3791"/>
</dbReference>
<sequence>MDEKTLEFTIFCIESLAERLKMSSKEIYKLINSDTDILNSYIIPCYEALHSQSKNYIVEDLIEVLKERGALK</sequence>
<reference evidence="1 2" key="1">
    <citation type="submission" date="2009-06" db="EMBL/GenBank/DDBJ databases">
        <title>The draft genome of Clostridium carboxidivorans P7.</title>
        <authorList>
            <consortium name="US DOE Joint Genome Institute (JGI-PGF)"/>
            <person name="Lucas S."/>
            <person name="Copeland A."/>
            <person name="Lapidus A."/>
            <person name="Glavina del Rio T."/>
            <person name="Tice H."/>
            <person name="Bruce D."/>
            <person name="Goodwin L."/>
            <person name="Pitluck S."/>
            <person name="Larimer F."/>
            <person name="Land M.L."/>
            <person name="Hauser L."/>
            <person name="Hemme C.L."/>
        </authorList>
    </citation>
    <scope>NUCLEOTIDE SEQUENCE [LARGE SCALE GENOMIC DNA]</scope>
    <source>
        <strain evidence="1 2">P7</strain>
    </source>
</reference>
<dbReference type="Pfam" id="PF12668">
    <property type="entry name" value="DUF3791"/>
    <property type="match status" value="1"/>
</dbReference>
<protein>
    <submittedName>
        <fullName evidence="1">Uncharacterized protein</fullName>
    </submittedName>
</protein>